<proteinExistence type="predicted"/>
<comment type="caution">
    <text evidence="2">The sequence shown here is derived from an EMBL/GenBank/DDBJ whole genome shotgun (WGS) entry which is preliminary data.</text>
</comment>
<dbReference type="EMBL" id="NMUH01008593">
    <property type="protein sequence ID" value="MQM19017.1"/>
    <property type="molecule type" value="Genomic_DNA"/>
</dbReference>
<feature type="signal peptide" evidence="1">
    <location>
        <begin position="1"/>
        <end position="18"/>
    </location>
</feature>
<dbReference type="AlphaFoldDB" id="A0A843XIZ2"/>
<keyword evidence="3" id="KW-1185">Reference proteome</keyword>
<protein>
    <submittedName>
        <fullName evidence="2">Uncharacterized protein</fullName>
    </submittedName>
</protein>
<evidence type="ECO:0000313" key="3">
    <source>
        <dbReference type="Proteomes" id="UP000652761"/>
    </source>
</evidence>
<accession>A0A843XIZ2</accession>
<evidence type="ECO:0000256" key="1">
    <source>
        <dbReference type="SAM" id="SignalP"/>
    </source>
</evidence>
<sequence>MSFSRGCLVSLMVRDVGACVVRLWSHAVALVFRELLCLDRSRVWPDPGCGRGVSLFRCFVSSFASTVVGVLAPLAGKGLVRLPARFIFQAMWISHSSFLDTVKMVWNDEIPWHPNPFAILSMKLKAVKKALRQWNKNVFGDVKENVSRLEEEIIVKQDQFDNNPTLENRSTLGKPLQT</sequence>
<gene>
    <name evidence="2" type="ORF">Taro_052017</name>
</gene>
<reference evidence="2" key="1">
    <citation type="submission" date="2017-07" db="EMBL/GenBank/DDBJ databases">
        <title>Taro Niue Genome Assembly and Annotation.</title>
        <authorList>
            <person name="Atibalentja N."/>
            <person name="Keating K."/>
            <person name="Fields C.J."/>
        </authorList>
    </citation>
    <scope>NUCLEOTIDE SEQUENCE</scope>
    <source>
        <strain evidence="2">Niue_2</strain>
        <tissue evidence="2">Leaf</tissue>
    </source>
</reference>
<feature type="chain" id="PRO_5032537081" evidence="1">
    <location>
        <begin position="19"/>
        <end position="178"/>
    </location>
</feature>
<name>A0A843XIZ2_COLES</name>
<dbReference type="Proteomes" id="UP000652761">
    <property type="component" value="Unassembled WGS sequence"/>
</dbReference>
<organism evidence="2 3">
    <name type="scientific">Colocasia esculenta</name>
    <name type="common">Wild taro</name>
    <name type="synonym">Arum esculentum</name>
    <dbReference type="NCBI Taxonomy" id="4460"/>
    <lineage>
        <taxon>Eukaryota</taxon>
        <taxon>Viridiplantae</taxon>
        <taxon>Streptophyta</taxon>
        <taxon>Embryophyta</taxon>
        <taxon>Tracheophyta</taxon>
        <taxon>Spermatophyta</taxon>
        <taxon>Magnoliopsida</taxon>
        <taxon>Liliopsida</taxon>
        <taxon>Araceae</taxon>
        <taxon>Aroideae</taxon>
        <taxon>Colocasieae</taxon>
        <taxon>Colocasia</taxon>
    </lineage>
</organism>
<evidence type="ECO:0000313" key="2">
    <source>
        <dbReference type="EMBL" id="MQM19017.1"/>
    </source>
</evidence>
<dbReference type="OrthoDB" id="852337at2759"/>
<keyword evidence="1" id="KW-0732">Signal</keyword>